<dbReference type="GO" id="GO:0005886">
    <property type="term" value="C:plasma membrane"/>
    <property type="evidence" value="ECO:0007669"/>
    <property type="project" value="UniProtKB-SubCell"/>
</dbReference>
<dbReference type="Pfam" id="PF06472">
    <property type="entry name" value="ABC_membrane_2"/>
    <property type="match status" value="1"/>
</dbReference>
<dbReference type="Proteomes" id="UP000655420">
    <property type="component" value="Unassembled WGS sequence"/>
</dbReference>
<feature type="domain" description="ABC transporter" evidence="7">
    <location>
        <begin position="378"/>
        <end position="592"/>
    </location>
</feature>
<dbReference type="InterPro" id="IPR011527">
    <property type="entry name" value="ABC1_TM_dom"/>
</dbReference>
<evidence type="ECO:0000256" key="6">
    <source>
        <dbReference type="SAM" id="Phobius"/>
    </source>
</evidence>
<comment type="caution">
    <text evidence="9">The sequence shown here is derived from an EMBL/GenBank/DDBJ whole genome shotgun (WGS) entry which is preliminary data.</text>
</comment>
<dbReference type="GO" id="GO:0005524">
    <property type="term" value="F:ATP binding"/>
    <property type="evidence" value="ECO:0007669"/>
    <property type="project" value="UniProtKB-KW"/>
</dbReference>
<keyword evidence="3 6" id="KW-0812">Transmembrane</keyword>
<dbReference type="PANTHER" id="PTHR11384">
    <property type="entry name" value="ATP-BINDING CASSETTE, SUB-FAMILY D MEMBER"/>
    <property type="match status" value="1"/>
</dbReference>
<protein>
    <submittedName>
        <fullName evidence="9">ABC transporter ATP-binding protein/permease</fullName>
    </submittedName>
</protein>
<evidence type="ECO:0000259" key="7">
    <source>
        <dbReference type="PROSITE" id="PS50893"/>
    </source>
</evidence>
<comment type="subcellular location">
    <subcellularLocation>
        <location evidence="1">Cell membrane</location>
        <topology evidence="1">Multi-pass membrane protein</topology>
    </subcellularLocation>
</comment>
<dbReference type="SUPFAM" id="SSF52540">
    <property type="entry name" value="P-loop containing nucleoside triphosphate hydrolases"/>
    <property type="match status" value="1"/>
</dbReference>
<dbReference type="PROSITE" id="PS50929">
    <property type="entry name" value="ABC_TM1F"/>
    <property type="match status" value="1"/>
</dbReference>
<dbReference type="PANTHER" id="PTHR11384:SF59">
    <property type="entry name" value="LYSOSOMAL COBALAMIN TRANSPORTER ABCD4"/>
    <property type="match status" value="1"/>
</dbReference>
<name>A0A8J7M477_9RHOB</name>
<keyword evidence="4 6" id="KW-1133">Transmembrane helix</keyword>
<evidence type="ECO:0000256" key="4">
    <source>
        <dbReference type="ARBA" id="ARBA00022989"/>
    </source>
</evidence>
<evidence type="ECO:0000256" key="3">
    <source>
        <dbReference type="ARBA" id="ARBA00022692"/>
    </source>
</evidence>
<evidence type="ECO:0000256" key="2">
    <source>
        <dbReference type="ARBA" id="ARBA00022448"/>
    </source>
</evidence>
<feature type="transmembrane region" description="Helical" evidence="6">
    <location>
        <begin position="275"/>
        <end position="298"/>
    </location>
</feature>
<evidence type="ECO:0000313" key="9">
    <source>
        <dbReference type="EMBL" id="MBK0397845.1"/>
    </source>
</evidence>
<evidence type="ECO:0000256" key="1">
    <source>
        <dbReference type="ARBA" id="ARBA00004651"/>
    </source>
</evidence>
<keyword evidence="9" id="KW-0067">ATP-binding</keyword>
<keyword evidence="5 6" id="KW-0472">Membrane</keyword>
<dbReference type="PROSITE" id="PS50893">
    <property type="entry name" value="ABC_TRANSPORTER_2"/>
    <property type="match status" value="1"/>
</dbReference>
<dbReference type="InterPro" id="IPR036640">
    <property type="entry name" value="ABC1_TM_sf"/>
</dbReference>
<dbReference type="GO" id="GO:0016887">
    <property type="term" value="F:ATP hydrolysis activity"/>
    <property type="evidence" value="ECO:0007669"/>
    <property type="project" value="InterPro"/>
</dbReference>
<dbReference type="SUPFAM" id="SSF90123">
    <property type="entry name" value="ABC transporter transmembrane region"/>
    <property type="match status" value="1"/>
</dbReference>
<keyword evidence="2" id="KW-0813">Transport</keyword>
<proteinExistence type="predicted"/>
<dbReference type="GO" id="GO:0140359">
    <property type="term" value="F:ABC-type transporter activity"/>
    <property type="evidence" value="ECO:0007669"/>
    <property type="project" value="InterPro"/>
</dbReference>
<keyword evidence="10" id="KW-1185">Reference proteome</keyword>
<evidence type="ECO:0000259" key="8">
    <source>
        <dbReference type="PROSITE" id="PS50929"/>
    </source>
</evidence>
<dbReference type="EMBL" id="JAEHHL010000001">
    <property type="protein sequence ID" value="MBK0397845.1"/>
    <property type="molecule type" value="Genomic_DNA"/>
</dbReference>
<feature type="transmembrane region" description="Helical" evidence="6">
    <location>
        <begin position="34"/>
        <end position="56"/>
    </location>
</feature>
<feature type="transmembrane region" description="Helical" evidence="6">
    <location>
        <begin position="166"/>
        <end position="187"/>
    </location>
</feature>
<dbReference type="Gene3D" id="3.40.50.300">
    <property type="entry name" value="P-loop containing nucleotide triphosphate hydrolases"/>
    <property type="match status" value="1"/>
</dbReference>
<dbReference type="InterPro" id="IPR050835">
    <property type="entry name" value="ABC_transporter_sub-D"/>
</dbReference>
<keyword evidence="9" id="KW-0547">Nucleotide-binding</keyword>
<dbReference type="Pfam" id="PF00005">
    <property type="entry name" value="ABC_tran"/>
    <property type="match status" value="1"/>
</dbReference>
<reference evidence="9" key="1">
    <citation type="submission" date="2020-12" db="EMBL/GenBank/DDBJ databases">
        <title>Bacterial taxonomy.</title>
        <authorList>
            <person name="Pan X."/>
        </authorList>
    </citation>
    <scope>NUCLEOTIDE SEQUENCE</scope>
    <source>
        <strain evidence="9">M0105</strain>
    </source>
</reference>
<feature type="transmembrane region" description="Helical" evidence="6">
    <location>
        <begin position="76"/>
        <end position="96"/>
    </location>
</feature>
<dbReference type="InterPro" id="IPR003439">
    <property type="entry name" value="ABC_transporter-like_ATP-bd"/>
</dbReference>
<evidence type="ECO:0000313" key="10">
    <source>
        <dbReference type="Proteomes" id="UP000655420"/>
    </source>
</evidence>
<sequence>MTQTLPPPVTPADHRLGQHLKDILGAIHRVPGHLALYALCLGVVAVIGLTAVAQVALNAWNEPFYSAVQSKDLDGFLRQLVVFAGIAGVLLFLNVAQTSLNQLIRLKLRALVTRDLIETWMTRKRAARIGRAGEIGVNPDQRIHADAHHLAEVSTDLGVGLLQSTVLLFSFIGVLWVLSRSIVLPIGGEAINIPGYLVWAALLYALSGSWLSWRMGRRLVPLEVRRYGREADLRVALVRGAAQADGIALSSSEPDERRQLDADLGRVLAISGRIVLARVPLTFVTVSYGWVAIIAPFVLAAPGYFGQALSFGELMMVVGAFIQVQQALRWFVDNTGAIADWRATLSRVMDFRAALLDLEKANGGQGRLERADHPEGKLELRGLVVTNHHGSIALSEPVLALEPGERVLLTSPPGTGKTTLFLAIAGLWERGTGRISAPPEGETMFLSQRPFVPAGTLRRALTCWPSHKPCDDARLAAALERAGLGHLASSLDRVERWDRDLTASEQERIGYARLLVNRPKWLISDDALAPVDEANREILLGILATELAESAVLNIASSPLPQNFYSRIVRLIVHPLDRNADLVPTAAEGIRVP</sequence>
<dbReference type="AlphaFoldDB" id="A0A8J7M477"/>
<dbReference type="Gene3D" id="1.20.1560.10">
    <property type="entry name" value="ABC transporter type 1, transmembrane domain"/>
    <property type="match status" value="1"/>
</dbReference>
<dbReference type="InterPro" id="IPR027417">
    <property type="entry name" value="P-loop_NTPase"/>
</dbReference>
<feature type="transmembrane region" description="Helical" evidence="6">
    <location>
        <begin position="193"/>
        <end position="213"/>
    </location>
</feature>
<accession>A0A8J7M477</accession>
<evidence type="ECO:0000256" key="5">
    <source>
        <dbReference type="ARBA" id="ARBA00023136"/>
    </source>
</evidence>
<feature type="domain" description="ABC transmembrane type-1" evidence="8">
    <location>
        <begin position="41"/>
        <end position="340"/>
    </location>
</feature>
<gene>
    <name evidence="9" type="ORF">H0I76_01465</name>
</gene>
<organism evidence="9 10">
    <name type="scientific">Thermohalobaculum xanthum</name>
    <dbReference type="NCBI Taxonomy" id="2753746"/>
    <lineage>
        <taxon>Bacteria</taxon>
        <taxon>Pseudomonadati</taxon>
        <taxon>Pseudomonadota</taxon>
        <taxon>Alphaproteobacteria</taxon>
        <taxon>Rhodobacterales</taxon>
        <taxon>Paracoccaceae</taxon>
        <taxon>Thermohalobaculum</taxon>
    </lineage>
</organism>